<gene>
    <name evidence="1" type="ORF">ACI1P1_11465</name>
</gene>
<reference evidence="1" key="1">
    <citation type="submission" date="2024-12" db="EMBL/GenBank/DDBJ databases">
        <authorList>
            <person name="Wu N."/>
        </authorList>
    </citation>
    <scope>NUCLEOTIDE SEQUENCE</scope>
    <source>
        <strain evidence="1">P15</strain>
    </source>
</reference>
<sequence length="116" mass="13115">MIVRNYLDAPLKTASSHKGKGEVRSVKLFSEEDYDSKLRFFYYMELPPGTSIGYHTHKDTNEEVYVIVEGHGLMTVNGEEREVKPGDVILNKPGWSHGLENRSGSLVKLLVYEADV</sequence>
<dbReference type="EMBL" id="JBJURJ010000006">
    <property type="protein sequence ID" value="MFM9328911.1"/>
    <property type="molecule type" value="Genomic_DNA"/>
</dbReference>
<accession>A0ACC7NVX9</accession>
<dbReference type="Proteomes" id="UP001631969">
    <property type="component" value="Unassembled WGS sequence"/>
</dbReference>
<organism evidence="1 2">
    <name type="scientific">Paenibacillus mesotrionivorans</name>
    <dbReference type="NCBI Taxonomy" id="3160968"/>
    <lineage>
        <taxon>Bacteria</taxon>
        <taxon>Bacillati</taxon>
        <taxon>Bacillota</taxon>
        <taxon>Bacilli</taxon>
        <taxon>Bacillales</taxon>
        <taxon>Paenibacillaceae</taxon>
        <taxon>Paenibacillus</taxon>
    </lineage>
</organism>
<evidence type="ECO:0000313" key="1">
    <source>
        <dbReference type="EMBL" id="MFM9328911.1"/>
    </source>
</evidence>
<keyword evidence="2" id="KW-1185">Reference proteome</keyword>
<proteinExistence type="predicted"/>
<name>A0ACC7NVX9_9BACL</name>
<evidence type="ECO:0000313" key="2">
    <source>
        <dbReference type="Proteomes" id="UP001631969"/>
    </source>
</evidence>
<comment type="caution">
    <text evidence="1">The sequence shown here is derived from an EMBL/GenBank/DDBJ whole genome shotgun (WGS) entry which is preliminary data.</text>
</comment>
<protein>
    <submittedName>
        <fullName evidence="1">Cupin domain-containing protein</fullName>
    </submittedName>
</protein>